<evidence type="ECO:0000313" key="1">
    <source>
        <dbReference type="EMBL" id="KPH87830.1"/>
    </source>
</evidence>
<organism evidence="1 2">
    <name type="scientific">Komagataeibacter intermedius AF2</name>
    <dbReference type="NCBI Taxonomy" id="1458464"/>
    <lineage>
        <taxon>Bacteria</taxon>
        <taxon>Pseudomonadati</taxon>
        <taxon>Pseudomonadota</taxon>
        <taxon>Alphaproteobacteria</taxon>
        <taxon>Acetobacterales</taxon>
        <taxon>Acetobacteraceae</taxon>
        <taxon>Komagataeibacter</taxon>
    </lineage>
</organism>
<gene>
    <name evidence="1" type="ORF">GLUCOINTEAF2_0204064</name>
</gene>
<dbReference type="EMBL" id="JUFX02000099">
    <property type="protein sequence ID" value="KPH87830.1"/>
    <property type="molecule type" value="Genomic_DNA"/>
</dbReference>
<evidence type="ECO:0000313" key="2">
    <source>
        <dbReference type="Proteomes" id="UP000031553"/>
    </source>
</evidence>
<protein>
    <submittedName>
        <fullName evidence="1">Uncharacterized protein</fullName>
    </submittedName>
</protein>
<dbReference type="Proteomes" id="UP000031553">
    <property type="component" value="Unassembled WGS sequence"/>
</dbReference>
<name>A0A0N1FA61_9PROT</name>
<comment type="caution">
    <text evidence="1">The sequence shown here is derived from an EMBL/GenBank/DDBJ whole genome shotgun (WGS) entry which is preliminary data.</text>
</comment>
<dbReference type="AlphaFoldDB" id="A0A0N1FA61"/>
<reference evidence="1 2" key="1">
    <citation type="submission" date="2015-07" db="EMBL/GenBank/DDBJ databases">
        <title>Draft Genome Sequence of Komagataeibacter intermedius Strain AF2, Isolated from Kombucha Tea.</title>
        <authorList>
            <person name="Santos R.A."/>
            <person name="Berretta A.A."/>
            <person name="Barud H.S."/>
            <person name="Ribeiro S.J."/>
            <person name="Gonzalez-Garcia L.N."/>
            <person name="Zucchi T.D."/>
            <person name="Goldman G.H."/>
            <person name="Riano-Pachon D.M."/>
        </authorList>
    </citation>
    <scope>NUCLEOTIDE SEQUENCE [LARGE SCALE GENOMIC DNA]</scope>
    <source>
        <strain evidence="1 2">AF2</strain>
    </source>
</reference>
<accession>A0A0N1FA61</accession>
<proteinExistence type="predicted"/>
<sequence length="134" mass="14125">MRVAHPGQHRCDRAGKADSTIPKDAVGVVAGRLTKLADQHFTDGVGIAGRKRIERIGLADAACGQKVEIENLVVQPEAAGKRQHIAVDRVVTLAVDQDKPGSVRKRIGQQGDGGCRFAGTCCAWYGGVLASRVG</sequence>